<dbReference type="AlphaFoldDB" id="A0A1H5L7K8"/>
<feature type="domain" description="Peptidase M20 dimerisation" evidence="4">
    <location>
        <begin position="177"/>
        <end position="262"/>
    </location>
</feature>
<dbReference type="GO" id="GO:0004180">
    <property type="term" value="F:carboxypeptidase activity"/>
    <property type="evidence" value="ECO:0007669"/>
    <property type="project" value="UniProtKB-KW"/>
</dbReference>
<dbReference type="SUPFAM" id="SSF55031">
    <property type="entry name" value="Bacterial exopeptidase dimerisation domain"/>
    <property type="match status" value="1"/>
</dbReference>
<gene>
    <name evidence="5" type="ORF">SAMN04488561_2433</name>
</gene>
<dbReference type="STRING" id="561176.SAMN04488561_2433"/>
<dbReference type="EMBL" id="FNUC01000003">
    <property type="protein sequence ID" value="SEE72547.1"/>
    <property type="molecule type" value="Genomic_DNA"/>
</dbReference>
<dbReference type="Gene3D" id="3.30.70.360">
    <property type="match status" value="1"/>
</dbReference>
<evidence type="ECO:0000256" key="1">
    <source>
        <dbReference type="ARBA" id="ARBA00022723"/>
    </source>
</evidence>
<dbReference type="Pfam" id="PF01546">
    <property type="entry name" value="Peptidase_M20"/>
    <property type="match status" value="1"/>
</dbReference>
<dbReference type="Pfam" id="PF07687">
    <property type="entry name" value="M20_dimer"/>
    <property type="match status" value="1"/>
</dbReference>
<dbReference type="InterPro" id="IPR011650">
    <property type="entry name" value="Peptidase_M20_dimer"/>
</dbReference>
<dbReference type="GO" id="GO:0046872">
    <property type="term" value="F:metal ion binding"/>
    <property type="evidence" value="ECO:0007669"/>
    <property type="project" value="UniProtKB-KW"/>
</dbReference>
<dbReference type="InterPro" id="IPR002933">
    <property type="entry name" value="Peptidase_M20"/>
</dbReference>
<dbReference type="InterPro" id="IPR050072">
    <property type="entry name" value="Peptidase_M20A"/>
</dbReference>
<keyword evidence="1" id="KW-0479">Metal-binding</keyword>
<evidence type="ECO:0000313" key="5">
    <source>
        <dbReference type="EMBL" id="SEE72547.1"/>
    </source>
</evidence>
<protein>
    <submittedName>
        <fullName evidence="5">Glutamate carboxypeptidase</fullName>
    </submittedName>
</protein>
<feature type="active site" description="Proton acceptor" evidence="3">
    <location>
        <position position="142"/>
    </location>
</feature>
<keyword evidence="5" id="KW-0645">Protease</keyword>
<accession>A0A1H5L7K8</accession>
<dbReference type="Proteomes" id="UP000181980">
    <property type="component" value="Unassembled WGS sequence"/>
</dbReference>
<keyword evidence="5" id="KW-0121">Carboxypeptidase</keyword>
<dbReference type="PIRSF" id="PIRSF037238">
    <property type="entry name" value="Carboxypeptidase_G2"/>
    <property type="match status" value="1"/>
</dbReference>
<dbReference type="InterPro" id="IPR036264">
    <property type="entry name" value="Bact_exopeptidase_dim_dom"/>
</dbReference>
<keyword evidence="6" id="KW-1185">Reference proteome</keyword>
<name>A0A1H5L7K8_9ACTN</name>
<sequence length="383" mass="38733">MVNDVHPRVAAAHDRLAEVVADSGRLIRCESPSADLAAVARSADRVAEVGAAIVGARPERIVSAGCVHLRWRWGDGPRRVLVLGHHDTVWPLGTIDAIPFEAGDRIRGPGCLDMKAGLALAFHAIAGLDDPSGVTLLVTGDEELGSPTSRELIEAEAEGCAAVLVLEAGADSGALKTERKGRAHYVLTFTGRAAHAGLEPHLGANALTALGSAVGRVAALADDTEGTSVTPTGAEAGTADNTVPELATLRIDVRARTVAELVRVDTATRGLVPADPGVALEVAGGIDRPPLEATMTAGLFRRASALAEGLGLAPLTGAAVGGGSDGNLTAAAGVPTLDGLGAVGGGAHARHEWVDTALLGDRLALLTALIEDVLAETGAGDLP</sequence>
<reference evidence="6" key="1">
    <citation type="submission" date="2016-10" db="EMBL/GenBank/DDBJ databases">
        <authorList>
            <person name="Varghese N."/>
            <person name="Submissions S."/>
        </authorList>
    </citation>
    <scope>NUCLEOTIDE SEQUENCE [LARGE SCALE GENOMIC DNA]</scope>
    <source>
        <strain evidence="6">DSM 45237</strain>
    </source>
</reference>
<proteinExistence type="predicted"/>
<dbReference type="PANTHER" id="PTHR43808">
    <property type="entry name" value="ACETYLORNITHINE DEACETYLASE"/>
    <property type="match status" value="1"/>
</dbReference>
<evidence type="ECO:0000256" key="2">
    <source>
        <dbReference type="ARBA" id="ARBA00022801"/>
    </source>
</evidence>
<keyword evidence="2" id="KW-0378">Hydrolase</keyword>
<dbReference type="Gene3D" id="3.40.630.10">
    <property type="entry name" value="Zn peptidases"/>
    <property type="match status" value="1"/>
</dbReference>
<evidence type="ECO:0000259" key="4">
    <source>
        <dbReference type="Pfam" id="PF07687"/>
    </source>
</evidence>
<dbReference type="PANTHER" id="PTHR43808:SF9">
    <property type="entry name" value="BLL0789 PROTEIN"/>
    <property type="match status" value="1"/>
</dbReference>
<evidence type="ECO:0000313" key="6">
    <source>
        <dbReference type="Proteomes" id="UP000181980"/>
    </source>
</evidence>
<dbReference type="InterPro" id="IPR017150">
    <property type="entry name" value="Pept_M20_glutamate_carboxypep"/>
</dbReference>
<feature type="active site" evidence="3">
    <location>
        <position position="87"/>
    </location>
</feature>
<evidence type="ECO:0000256" key="3">
    <source>
        <dbReference type="PIRSR" id="PIRSR037238-1"/>
    </source>
</evidence>
<organism evidence="5 6">
    <name type="scientific">Jiangella alba</name>
    <dbReference type="NCBI Taxonomy" id="561176"/>
    <lineage>
        <taxon>Bacteria</taxon>
        <taxon>Bacillati</taxon>
        <taxon>Actinomycetota</taxon>
        <taxon>Actinomycetes</taxon>
        <taxon>Jiangellales</taxon>
        <taxon>Jiangellaceae</taxon>
        <taxon>Jiangella</taxon>
    </lineage>
</organism>
<dbReference type="SUPFAM" id="SSF53187">
    <property type="entry name" value="Zn-dependent exopeptidases"/>
    <property type="match status" value="1"/>
</dbReference>